<keyword evidence="1" id="KW-0812">Transmembrane</keyword>
<organism evidence="2 3">
    <name type="scientific">Tegillarca granosa</name>
    <name type="common">Malaysian cockle</name>
    <name type="synonym">Anadara granosa</name>
    <dbReference type="NCBI Taxonomy" id="220873"/>
    <lineage>
        <taxon>Eukaryota</taxon>
        <taxon>Metazoa</taxon>
        <taxon>Spiralia</taxon>
        <taxon>Lophotrochozoa</taxon>
        <taxon>Mollusca</taxon>
        <taxon>Bivalvia</taxon>
        <taxon>Autobranchia</taxon>
        <taxon>Pteriomorphia</taxon>
        <taxon>Arcoida</taxon>
        <taxon>Arcoidea</taxon>
        <taxon>Arcidae</taxon>
        <taxon>Tegillarca</taxon>
    </lineage>
</organism>
<keyword evidence="3" id="KW-1185">Reference proteome</keyword>
<feature type="transmembrane region" description="Helical" evidence="1">
    <location>
        <begin position="20"/>
        <end position="43"/>
    </location>
</feature>
<accession>A0ABQ9DZR7</accession>
<name>A0ABQ9DZR7_TEGGR</name>
<proteinExistence type="predicted"/>
<keyword evidence="1" id="KW-1133">Transmembrane helix</keyword>
<dbReference type="Proteomes" id="UP001217089">
    <property type="component" value="Unassembled WGS sequence"/>
</dbReference>
<reference evidence="2 3" key="1">
    <citation type="submission" date="2022-12" db="EMBL/GenBank/DDBJ databases">
        <title>Chromosome-level genome of Tegillarca granosa.</title>
        <authorList>
            <person name="Kim J."/>
        </authorList>
    </citation>
    <scope>NUCLEOTIDE SEQUENCE [LARGE SCALE GENOMIC DNA]</scope>
    <source>
        <strain evidence="2">Teg-2019</strain>
        <tissue evidence="2">Adductor muscle</tissue>
    </source>
</reference>
<evidence type="ECO:0000313" key="3">
    <source>
        <dbReference type="Proteomes" id="UP001217089"/>
    </source>
</evidence>
<sequence length="88" mass="10867">MNFHKIIKKLLQKIINDILLRTNLLLFLLFFIYCSLLFIYFFLYNTPPESPESIKRFRFRGSYRYTCSKNIGKKKRHKLYRKFDAFMI</sequence>
<dbReference type="EMBL" id="JARBDR010000921">
    <property type="protein sequence ID" value="KAJ8298698.1"/>
    <property type="molecule type" value="Genomic_DNA"/>
</dbReference>
<keyword evidence="1" id="KW-0472">Membrane</keyword>
<evidence type="ECO:0008006" key="4">
    <source>
        <dbReference type="Google" id="ProtNLM"/>
    </source>
</evidence>
<evidence type="ECO:0000313" key="2">
    <source>
        <dbReference type="EMBL" id="KAJ8298698.1"/>
    </source>
</evidence>
<protein>
    <recommendedName>
        <fullName evidence="4">ATP synthase F0 subunit 8</fullName>
    </recommendedName>
</protein>
<gene>
    <name evidence="2" type="ORF">KUTeg_022758</name>
</gene>
<evidence type="ECO:0000256" key="1">
    <source>
        <dbReference type="SAM" id="Phobius"/>
    </source>
</evidence>
<comment type="caution">
    <text evidence="2">The sequence shown here is derived from an EMBL/GenBank/DDBJ whole genome shotgun (WGS) entry which is preliminary data.</text>
</comment>